<name>A0ABN1TCU9_9ACTN</name>
<protein>
    <submittedName>
        <fullName evidence="4">Amino acid deaminase</fullName>
    </submittedName>
</protein>
<keyword evidence="5" id="KW-1185">Reference proteome</keyword>
<reference evidence="4 5" key="1">
    <citation type="journal article" date="2019" name="Int. J. Syst. Evol. Microbiol.">
        <title>The Global Catalogue of Microorganisms (GCM) 10K type strain sequencing project: providing services to taxonomists for standard genome sequencing and annotation.</title>
        <authorList>
            <consortium name="The Broad Institute Genomics Platform"/>
            <consortium name="The Broad Institute Genome Sequencing Center for Infectious Disease"/>
            <person name="Wu L."/>
            <person name="Ma J."/>
        </authorList>
    </citation>
    <scope>NUCLEOTIDE SEQUENCE [LARGE SCALE GENOMIC DNA]</scope>
    <source>
        <strain evidence="4 5">JCM 13002</strain>
    </source>
</reference>
<evidence type="ECO:0000313" key="4">
    <source>
        <dbReference type="EMBL" id="GAA1075225.1"/>
    </source>
</evidence>
<dbReference type="Proteomes" id="UP001499987">
    <property type="component" value="Unassembled WGS sequence"/>
</dbReference>
<dbReference type="InterPro" id="IPR029066">
    <property type="entry name" value="PLP-binding_barrel"/>
</dbReference>
<evidence type="ECO:0000313" key="5">
    <source>
        <dbReference type="Proteomes" id="UP001499987"/>
    </source>
</evidence>
<dbReference type="SUPFAM" id="SSF51419">
    <property type="entry name" value="PLP-binding barrel"/>
    <property type="match status" value="1"/>
</dbReference>
<dbReference type="SMART" id="SM01119">
    <property type="entry name" value="D-ser_dehydrat"/>
    <property type="match status" value="1"/>
</dbReference>
<dbReference type="Pfam" id="PF14031">
    <property type="entry name" value="D-ser_dehydrat"/>
    <property type="match status" value="1"/>
</dbReference>
<dbReference type="RefSeq" id="WP_344622730.1">
    <property type="nucleotide sequence ID" value="NZ_BAAALD010000009.1"/>
</dbReference>
<dbReference type="EMBL" id="BAAALD010000009">
    <property type="protein sequence ID" value="GAA1075225.1"/>
    <property type="molecule type" value="Genomic_DNA"/>
</dbReference>
<evidence type="ECO:0000256" key="1">
    <source>
        <dbReference type="ARBA" id="ARBA00005323"/>
    </source>
</evidence>
<dbReference type="InterPro" id="IPR026956">
    <property type="entry name" value="D-ser_dehydrat-like_dom"/>
</dbReference>
<proteinExistence type="inferred from homology"/>
<feature type="domain" description="D-serine dehydratase-like" evidence="3">
    <location>
        <begin position="314"/>
        <end position="404"/>
    </location>
</feature>
<evidence type="ECO:0000256" key="2">
    <source>
        <dbReference type="ARBA" id="ARBA00023239"/>
    </source>
</evidence>
<evidence type="ECO:0000259" key="3">
    <source>
        <dbReference type="SMART" id="SM01119"/>
    </source>
</evidence>
<dbReference type="PANTHER" id="PTHR28004:SF8">
    <property type="entry name" value="D-SERINE DEAMINASE"/>
    <property type="match status" value="1"/>
</dbReference>
<accession>A0ABN1TCU9</accession>
<dbReference type="Gene3D" id="3.20.20.10">
    <property type="entry name" value="Alanine racemase"/>
    <property type="match status" value="1"/>
</dbReference>
<organism evidence="4 5">
    <name type="scientific">Kitasatospora arboriphila</name>
    <dbReference type="NCBI Taxonomy" id="258052"/>
    <lineage>
        <taxon>Bacteria</taxon>
        <taxon>Bacillati</taxon>
        <taxon>Actinomycetota</taxon>
        <taxon>Actinomycetes</taxon>
        <taxon>Kitasatosporales</taxon>
        <taxon>Streptomycetaceae</taxon>
        <taxon>Kitasatospora</taxon>
    </lineage>
</organism>
<dbReference type="InterPro" id="IPR042208">
    <property type="entry name" value="D-ser_dehydrat-like_sf"/>
</dbReference>
<dbReference type="InterPro" id="IPR051466">
    <property type="entry name" value="D-amino_acid_metab_enzyme"/>
</dbReference>
<comment type="caution">
    <text evidence="4">The sequence shown here is derived from an EMBL/GenBank/DDBJ whole genome shotgun (WGS) entry which is preliminary data.</text>
</comment>
<gene>
    <name evidence="4" type="ORF">GCM10009663_15410</name>
</gene>
<dbReference type="InterPro" id="IPR001608">
    <property type="entry name" value="Ala_racemase_N"/>
</dbReference>
<keyword evidence="2" id="KW-0456">Lyase</keyword>
<comment type="similarity">
    <text evidence="1">Belongs to the DSD1 family.</text>
</comment>
<sequence>MELIDRAKVAELAGERLDFRFKAIPAEAWGLTVAEYLATAPRLDGLGTPLLTLDAAALDHNLRTMAAWCEQAGVGLAPHGKTSMAPALWQRHLDAGACAVTLANLPQLRVGRAFGLRRVHLANTLLDPAGLRWLSAELAADPEFRFASWVDSTRAVALMSGALRGAPAPVDVCVELGAPGGRTGCRTLSEAVEVARAVHAAPGLRLAGVSGYEGPLGPDASPASLSAVTGYLRGMAELHRQLAGEGLFDEVDEVWVTAGGSAFFDTVAEELAPLADDRTRVVVRAGAYLAHDDGFYRGISPFGRRGAGEPLRAALHGWARVVSAPEPGLALLDAGKRDLPVDLGLPAPQKVRGGKPLTGATVSGLNDQHAYLRDAEVAVGDVVRLGISHPCTAFDRWTLIPVLDDADADRPRVVDLVRTFF</sequence>
<dbReference type="PANTHER" id="PTHR28004">
    <property type="entry name" value="ZGC:162816-RELATED"/>
    <property type="match status" value="1"/>
</dbReference>
<dbReference type="Pfam" id="PF01168">
    <property type="entry name" value="Ala_racemase_N"/>
    <property type="match status" value="1"/>
</dbReference>
<dbReference type="Gene3D" id="2.40.37.20">
    <property type="entry name" value="D-serine dehydratase-like domain"/>
    <property type="match status" value="1"/>
</dbReference>